<dbReference type="InterPro" id="IPR050556">
    <property type="entry name" value="Type_II_TA_system_RNase"/>
</dbReference>
<dbReference type="CDD" id="cd18731">
    <property type="entry name" value="PIN_NgFitB-like"/>
    <property type="match status" value="1"/>
</dbReference>
<dbReference type="OrthoDB" id="7188375at2"/>
<evidence type="ECO:0000256" key="4">
    <source>
        <dbReference type="ARBA" id="ARBA00022723"/>
    </source>
</evidence>
<comment type="cofactor">
    <cofactor evidence="1 8">
        <name>Mg(2+)</name>
        <dbReference type="ChEBI" id="CHEBI:18420"/>
    </cofactor>
</comment>
<reference evidence="10 11" key="1">
    <citation type="submission" date="2019-06" db="EMBL/GenBank/DDBJ databases">
        <title>New taxonomy in bacterial strain CC-CFT640, isolated from vineyard.</title>
        <authorList>
            <person name="Lin S.-Y."/>
            <person name="Tsai C.-F."/>
            <person name="Young C.-C."/>
        </authorList>
    </citation>
    <scope>NUCLEOTIDE SEQUENCE [LARGE SCALE GENOMIC DNA]</scope>
    <source>
        <strain evidence="10 11">CC-CFT640</strain>
    </source>
</reference>
<evidence type="ECO:0000259" key="9">
    <source>
        <dbReference type="Pfam" id="PF01850"/>
    </source>
</evidence>
<dbReference type="GO" id="GO:0016787">
    <property type="term" value="F:hydrolase activity"/>
    <property type="evidence" value="ECO:0007669"/>
    <property type="project" value="UniProtKB-KW"/>
</dbReference>
<evidence type="ECO:0000256" key="5">
    <source>
        <dbReference type="ARBA" id="ARBA00022801"/>
    </source>
</evidence>
<dbReference type="InterPro" id="IPR002716">
    <property type="entry name" value="PIN_dom"/>
</dbReference>
<dbReference type="EMBL" id="VDUZ01000035">
    <property type="protein sequence ID" value="TXL72212.1"/>
    <property type="molecule type" value="Genomic_DNA"/>
</dbReference>
<evidence type="ECO:0000256" key="1">
    <source>
        <dbReference type="ARBA" id="ARBA00001946"/>
    </source>
</evidence>
<evidence type="ECO:0000313" key="10">
    <source>
        <dbReference type="EMBL" id="TXL72212.1"/>
    </source>
</evidence>
<feature type="binding site" evidence="8">
    <location>
        <position position="104"/>
    </location>
    <ligand>
        <name>Mg(2+)</name>
        <dbReference type="ChEBI" id="CHEBI:18420"/>
    </ligand>
</feature>
<dbReference type="InterPro" id="IPR022907">
    <property type="entry name" value="VapC_family"/>
</dbReference>
<keyword evidence="6 8" id="KW-0460">Magnesium</keyword>
<protein>
    <recommendedName>
        <fullName evidence="8">Ribonuclease VapC</fullName>
        <shortName evidence="8">RNase VapC</shortName>
        <ecNumber evidence="8">3.1.-.-</ecNumber>
    </recommendedName>
    <alternativeName>
        <fullName evidence="8">Toxin VapC</fullName>
    </alternativeName>
</protein>
<dbReference type="RefSeq" id="WP_147850033.1">
    <property type="nucleotide sequence ID" value="NZ_VDUZ01000035.1"/>
</dbReference>
<evidence type="ECO:0000313" key="11">
    <source>
        <dbReference type="Proteomes" id="UP000321638"/>
    </source>
</evidence>
<dbReference type="GO" id="GO:0004540">
    <property type="term" value="F:RNA nuclease activity"/>
    <property type="evidence" value="ECO:0007669"/>
    <property type="project" value="InterPro"/>
</dbReference>
<keyword evidence="4 8" id="KW-0479">Metal-binding</keyword>
<comment type="caution">
    <text evidence="10">The sequence shown here is derived from an EMBL/GenBank/DDBJ whole genome shotgun (WGS) entry which is preliminary data.</text>
</comment>
<feature type="domain" description="PIN" evidence="9">
    <location>
        <begin position="2"/>
        <end position="127"/>
    </location>
</feature>
<dbReference type="Pfam" id="PF01850">
    <property type="entry name" value="PIN"/>
    <property type="match status" value="1"/>
</dbReference>
<dbReference type="Proteomes" id="UP000321638">
    <property type="component" value="Unassembled WGS sequence"/>
</dbReference>
<keyword evidence="8" id="KW-0800">Toxin</keyword>
<gene>
    <name evidence="8" type="primary">vapC</name>
    <name evidence="10" type="ORF">FHP25_26655</name>
</gene>
<evidence type="ECO:0000256" key="7">
    <source>
        <dbReference type="ARBA" id="ARBA00038093"/>
    </source>
</evidence>
<dbReference type="PANTHER" id="PTHR33653:SF1">
    <property type="entry name" value="RIBONUCLEASE VAPC2"/>
    <property type="match status" value="1"/>
</dbReference>
<dbReference type="InterPro" id="IPR029060">
    <property type="entry name" value="PIN-like_dom_sf"/>
</dbReference>
<accession>A0A5C8PFC6</accession>
<comment type="function">
    <text evidence="8">Toxic component of a toxin-antitoxin (TA) system. An RNase.</text>
</comment>
<keyword evidence="11" id="KW-1185">Reference proteome</keyword>
<dbReference type="Gene3D" id="3.40.50.1010">
    <property type="entry name" value="5'-nuclease"/>
    <property type="match status" value="1"/>
</dbReference>
<sequence>MIVLDTNVVSEPMKREGHAGVLAWLDQQAAETLYLTTTSLAELLVGIEILPRGKRKQGLDAALSELLFRLFGERILAFDQKAATVYAPLIGRARKAGHAISMADGQIAAIAVAHGFAVATRDHAPFKAAGVRTINPWLVA</sequence>
<evidence type="ECO:0000256" key="2">
    <source>
        <dbReference type="ARBA" id="ARBA00022649"/>
    </source>
</evidence>
<evidence type="ECO:0000256" key="6">
    <source>
        <dbReference type="ARBA" id="ARBA00022842"/>
    </source>
</evidence>
<keyword evidence="3 8" id="KW-0540">Nuclease</keyword>
<keyword evidence="5 8" id="KW-0378">Hydrolase</keyword>
<evidence type="ECO:0000256" key="3">
    <source>
        <dbReference type="ARBA" id="ARBA00022722"/>
    </source>
</evidence>
<dbReference type="AlphaFoldDB" id="A0A5C8PFC6"/>
<dbReference type="EC" id="3.1.-.-" evidence="8"/>
<feature type="binding site" evidence="8">
    <location>
        <position position="5"/>
    </location>
    <ligand>
        <name>Mg(2+)</name>
        <dbReference type="ChEBI" id="CHEBI:18420"/>
    </ligand>
</feature>
<proteinExistence type="inferred from homology"/>
<organism evidence="10 11">
    <name type="scientific">Vineibacter terrae</name>
    <dbReference type="NCBI Taxonomy" id="2586908"/>
    <lineage>
        <taxon>Bacteria</taxon>
        <taxon>Pseudomonadati</taxon>
        <taxon>Pseudomonadota</taxon>
        <taxon>Alphaproteobacteria</taxon>
        <taxon>Hyphomicrobiales</taxon>
        <taxon>Vineibacter</taxon>
    </lineage>
</organism>
<evidence type="ECO:0000256" key="8">
    <source>
        <dbReference type="HAMAP-Rule" id="MF_00265"/>
    </source>
</evidence>
<keyword evidence="2 8" id="KW-1277">Toxin-antitoxin system</keyword>
<dbReference type="HAMAP" id="MF_00265">
    <property type="entry name" value="VapC_Nob1"/>
    <property type="match status" value="1"/>
</dbReference>
<dbReference type="SUPFAM" id="SSF88723">
    <property type="entry name" value="PIN domain-like"/>
    <property type="match status" value="1"/>
</dbReference>
<dbReference type="GO" id="GO:0000287">
    <property type="term" value="F:magnesium ion binding"/>
    <property type="evidence" value="ECO:0007669"/>
    <property type="project" value="UniProtKB-UniRule"/>
</dbReference>
<name>A0A5C8PFC6_9HYPH</name>
<comment type="similarity">
    <text evidence="7 8">Belongs to the PINc/VapC protein family.</text>
</comment>
<dbReference type="GO" id="GO:0090729">
    <property type="term" value="F:toxin activity"/>
    <property type="evidence" value="ECO:0007669"/>
    <property type="project" value="UniProtKB-KW"/>
</dbReference>
<dbReference type="PANTHER" id="PTHR33653">
    <property type="entry name" value="RIBONUCLEASE VAPC2"/>
    <property type="match status" value="1"/>
</dbReference>